<feature type="domain" description="Core-binding (CB)" evidence="6">
    <location>
        <begin position="89"/>
        <end position="168"/>
    </location>
</feature>
<name>A0A4Y6R924_9BURK</name>
<dbReference type="Gene3D" id="1.10.443.10">
    <property type="entry name" value="Intergrase catalytic core"/>
    <property type="match status" value="1"/>
</dbReference>
<evidence type="ECO:0000256" key="3">
    <source>
        <dbReference type="ARBA" id="ARBA00023172"/>
    </source>
</evidence>
<evidence type="ECO:0000256" key="1">
    <source>
        <dbReference type="ARBA" id="ARBA00022908"/>
    </source>
</evidence>
<keyword evidence="8" id="KW-1185">Reference proteome</keyword>
<keyword evidence="2 4" id="KW-0238">DNA-binding</keyword>
<organism evidence="7 8">
    <name type="scientific">Janthinobacterium tructae</name>
    <dbReference type="NCBI Taxonomy" id="2590869"/>
    <lineage>
        <taxon>Bacteria</taxon>
        <taxon>Pseudomonadati</taxon>
        <taxon>Pseudomonadota</taxon>
        <taxon>Betaproteobacteria</taxon>
        <taxon>Burkholderiales</taxon>
        <taxon>Oxalobacteraceae</taxon>
        <taxon>Janthinobacterium</taxon>
    </lineage>
</organism>
<dbReference type="SUPFAM" id="SSF56349">
    <property type="entry name" value="DNA breaking-rejoining enzymes"/>
    <property type="match status" value="1"/>
</dbReference>
<dbReference type="GO" id="GO:0015074">
    <property type="term" value="P:DNA integration"/>
    <property type="evidence" value="ECO:0007669"/>
    <property type="project" value="UniProtKB-KW"/>
</dbReference>
<dbReference type="PANTHER" id="PTHR30349">
    <property type="entry name" value="PHAGE INTEGRASE-RELATED"/>
    <property type="match status" value="1"/>
</dbReference>
<dbReference type="InterPro" id="IPR022000">
    <property type="entry name" value="Min27-like_integrase_DNA_bind"/>
</dbReference>
<dbReference type="InterPro" id="IPR013762">
    <property type="entry name" value="Integrase-like_cat_sf"/>
</dbReference>
<dbReference type="InterPro" id="IPR050090">
    <property type="entry name" value="Tyrosine_recombinase_XerCD"/>
</dbReference>
<dbReference type="Proteomes" id="UP000316665">
    <property type="component" value="Chromosome"/>
</dbReference>
<dbReference type="GO" id="GO:0003677">
    <property type="term" value="F:DNA binding"/>
    <property type="evidence" value="ECO:0007669"/>
    <property type="project" value="UniProtKB-UniRule"/>
</dbReference>
<feature type="domain" description="Tyr recombinase" evidence="5">
    <location>
        <begin position="196"/>
        <end position="381"/>
    </location>
</feature>
<dbReference type="AlphaFoldDB" id="A0A4Y6R924"/>
<keyword evidence="1" id="KW-0229">DNA integration</keyword>
<evidence type="ECO:0000256" key="2">
    <source>
        <dbReference type="ARBA" id="ARBA00023125"/>
    </source>
</evidence>
<dbReference type="Pfam" id="PF12167">
    <property type="entry name" value="Arm-DNA-bind_2"/>
    <property type="match status" value="1"/>
</dbReference>
<dbReference type="InterPro" id="IPR011010">
    <property type="entry name" value="DNA_brk_join_enz"/>
</dbReference>
<reference evidence="7 8" key="1">
    <citation type="submission" date="2019-06" db="EMBL/GenBank/DDBJ databases">
        <title>Complete genome sequence of Janthinobacterium sp. SNU WT3 isolated from diseased rainbow trout.</title>
        <authorList>
            <person name="Oh W.T."/>
            <person name="Park S.C."/>
        </authorList>
    </citation>
    <scope>NUCLEOTIDE SEQUENCE [LARGE SCALE GENOMIC DNA]</scope>
    <source>
        <strain evidence="7 8">SNU WT3</strain>
    </source>
</reference>
<dbReference type="OrthoDB" id="5391994at2"/>
<dbReference type="GO" id="GO:0006310">
    <property type="term" value="P:DNA recombination"/>
    <property type="evidence" value="ECO:0007669"/>
    <property type="project" value="UniProtKB-KW"/>
</dbReference>
<keyword evidence="3" id="KW-0233">DNA recombination</keyword>
<sequence length="395" mass="44502">MGTNKSSPPGVELRSGVQSESIRIKFMYRGTECRETLKLAHSKANIKYAERLRGEILNAIALGNFSYAKYFPESTQLKKFGLQPRGKDVTVGDLLKQQFEIYERILAPSTLKSYKRVLNKILLEQWGDTLLTELTPAALRTWIVDLSLKATSVRQILIPLRGALELAINDDLIDSNPLDRVKLQKTLDRDAYKAEYEVDPFSAQEIAAILDAAQGQARNVFQFAFYTGMRPSEYIALRWESIDWAGFKAKVERSRVMGESREELKTRAGRRLVDLRRGAVAALVAQKQHSFLAGGLVFLDPATGQGWDNTQRLSLFWAAMIKKAQVRYRNPYQTRHTFASTLLSTGTNAMYVAKQMGHTDTTMITRTYGRWVEQEGGVLPDQYCKMTDGLKAGAA</sequence>
<dbReference type="PANTHER" id="PTHR30349:SF36">
    <property type="entry name" value="PROPHAGE INTEGRASE INTR-RELATED"/>
    <property type="match status" value="1"/>
</dbReference>
<gene>
    <name evidence="7" type="ORF">FJQ89_02295</name>
</gene>
<dbReference type="CDD" id="cd01189">
    <property type="entry name" value="INT_ICEBs1_C_like"/>
    <property type="match status" value="1"/>
</dbReference>
<dbReference type="InterPro" id="IPR044068">
    <property type="entry name" value="CB"/>
</dbReference>
<evidence type="ECO:0000313" key="8">
    <source>
        <dbReference type="Proteomes" id="UP000316665"/>
    </source>
</evidence>
<dbReference type="InterPro" id="IPR002104">
    <property type="entry name" value="Integrase_catalytic"/>
</dbReference>
<evidence type="ECO:0000259" key="6">
    <source>
        <dbReference type="PROSITE" id="PS51900"/>
    </source>
</evidence>
<protein>
    <submittedName>
        <fullName evidence="7">DUF3596 domain-containing protein</fullName>
    </submittedName>
</protein>
<dbReference type="PROSITE" id="PS51898">
    <property type="entry name" value="TYR_RECOMBINASE"/>
    <property type="match status" value="1"/>
</dbReference>
<dbReference type="Gene3D" id="1.10.150.130">
    <property type="match status" value="1"/>
</dbReference>
<accession>A0A4Y6R924</accession>
<dbReference type="PROSITE" id="PS51900">
    <property type="entry name" value="CB"/>
    <property type="match status" value="1"/>
</dbReference>
<evidence type="ECO:0000313" key="7">
    <source>
        <dbReference type="EMBL" id="QDG69373.1"/>
    </source>
</evidence>
<dbReference type="Pfam" id="PF00589">
    <property type="entry name" value="Phage_integrase"/>
    <property type="match status" value="1"/>
</dbReference>
<dbReference type="InterPro" id="IPR010998">
    <property type="entry name" value="Integrase_recombinase_N"/>
</dbReference>
<dbReference type="KEGG" id="jas:FJQ89_02295"/>
<evidence type="ECO:0000259" key="5">
    <source>
        <dbReference type="PROSITE" id="PS51898"/>
    </source>
</evidence>
<evidence type="ECO:0000256" key="4">
    <source>
        <dbReference type="PROSITE-ProRule" id="PRU01248"/>
    </source>
</evidence>
<proteinExistence type="predicted"/>
<dbReference type="EMBL" id="CP041185">
    <property type="protein sequence ID" value="QDG69373.1"/>
    <property type="molecule type" value="Genomic_DNA"/>
</dbReference>